<accession>A0AC34R1X2</accession>
<dbReference type="WBParaSite" id="JU765_v2.g2647.t1">
    <property type="protein sequence ID" value="JU765_v2.g2647.t1"/>
    <property type="gene ID" value="JU765_v2.g2647"/>
</dbReference>
<proteinExistence type="predicted"/>
<organism evidence="1 2">
    <name type="scientific">Panagrolaimus sp. JU765</name>
    <dbReference type="NCBI Taxonomy" id="591449"/>
    <lineage>
        <taxon>Eukaryota</taxon>
        <taxon>Metazoa</taxon>
        <taxon>Ecdysozoa</taxon>
        <taxon>Nematoda</taxon>
        <taxon>Chromadorea</taxon>
        <taxon>Rhabditida</taxon>
        <taxon>Tylenchina</taxon>
        <taxon>Panagrolaimomorpha</taxon>
        <taxon>Panagrolaimoidea</taxon>
        <taxon>Panagrolaimidae</taxon>
        <taxon>Panagrolaimus</taxon>
    </lineage>
</organism>
<evidence type="ECO:0000313" key="1">
    <source>
        <dbReference type="Proteomes" id="UP000887576"/>
    </source>
</evidence>
<evidence type="ECO:0000313" key="2">
    <source>
        <dbReference type="WBParaSite" id="JU765_v2.g2647.t1"/>
    </source>
</evidence>
<reference evidence="2" key="1">
    <citation type="submission" date="2022-11" db="UniProtKB">
        <authorList>
            <consortium name="WormBaseParasite"/>
        </authorList>
    </citation>
    <scope>IDENTIFICATION</scope>
</reference>
<name>A0AC34R1X2_9BILA</name>
<dbReference type="Proteomes" id="UP000887576">
    <property type="component" value="Unplaced"/>
</dbReference>
<protein>
    <submittedName>
        <fullName evidence="2">Uncharacterized protein</fullName>
    </submittedName>
</protein>
<sequence length="156" mass="17924">NSACTYDTTDAKSLIALDFANTGPCPHPTNFVTSPKWNRCLAKVNRSMGHSRDAYLAYLWNFDFTRILAFELMVVWKKILGFCFLSIVLSLMMSLLLRFLYSAVVYVIFAVAAIFTVGLPCCMWILFANRLRRHEDILNSKILHFFHEDMGLDPRS</sequence>